<dbReference type="PROSITE" id="PS50883">
    <property type="entry name" value="EAL"/>
    <property type="match status" value="1"/>
</dbReference>
<dbReference type="RefSeq" id="WP_094624753.1">
    <property type="nucleotide sequence ID" value="NZ_NEFY01000004.1"/>
</dbReference>
<name>A0A7Z1DVE5_9GAMM</name>
<dbReference type="AlphaFoldDB" id="A0A7Z1DVE5"/>
<dbReference type="Pfam" id="PF00563">
    <property type="entry name" value="EAL"/>
    <property type="match status" value="1"/>
</dbReference>
<gene>
    <name evidence="2" type="ORF">B9Q17_16950</name>
</gene>
<dbReference type="PANTHER" id="PTHR33121">
    <property type="entry name" value="CYCLIC DI-GMP PHOSPHODIESTERASE PDEF"/>
    <property type="match status" value="1"/>
</dbReference>
<sequence>MTSVANSEPSGQTQAGFLRDVIDTEGLALVYQPKFSVATGAACGVEVLARWPGPRSAKLWQQPDHFIRCAEQQGLAPKLDCHVLSKALGQISQWPAWLRLNLEPVSVNVSAGSVGNEGFLRSVKRILSSTLHPRIMFELTETAPLDNTELAIKAFKDLARYGIEVSLDDFGQGHNQPSRMELFQARELKIDKKDTAGIDSHAGRRHVQELIGLARKAGLSVTAEGVECREQWQLLQALGCDYAQGFWLSPPLPSAATVEFLQQHSPEVLKPGRQLSTL</sequence>
<comment type="caution">
    <text evidence="2">The sequence shown here is derived from an EMBL/GenBank/DDBJ whole genome shotgun (WGS) entry which is preliminary data.</text>
</comment>
<keyword evidence="3" id="KW-1185">Reference proteome</keyword>
<dbReference type="SUPFAM" id="SSF141868">
    <property type="entry name" value="EAL domain-like"/>
    <property type="match status" value="1"/>
</dbReference>
<dbReference type="InterPro" id="IPR001633">
    <property type="entry name" value="EAL_dom"/>
</dbReference>
<feature type="domain" description="EAL" evidence="1">
    <location>
        <begin position="11"/>
        <end position="265"/>
    </location>
</feature>
<accession>A0A7Z1DVE5</accession>
<evidence type="ECO:0000313" key="3">
    <source>
        <dbReference type="Proteomes" id="UP000216984"/>
    </source>
</evidence>
<reference evidence="2 3" key="1">
    <citation type="submission" date="2017-06" db="EMBL/GenBank/DDBJ databases">
        <title>Draft genome sequence of the halophilic bacterium Marinobacter vinifirmus FB1.</title>
        <authorList>
            <person name="Stepanov V.G."/>
            <person name="Roberts D.J."/>
            <person name="Fox G.E."/>
        </authorList>
    </citation>
    <scope>NUCLEOTIDE SEQUENCE [LARGE SCALE GENOMIC DNA]</scope>
    <source>
        <strain evidence="2 3">FB1</strain>
    </source>
</reference>
<dbReference type="Gene3D" id="3.20.20.450">
    <property type="entry name" value="EAL domain"/>
    <property type="match status" value="1"/>
</dbReference>
<dbReference type="PANTHER" id="PTHR33121:SF70">
    <property type="entry name" value="SIGNALING PROTEIN YKOW"/>
    <property type="match status" value="1"/>
</dbReference>
<evidence type="ECO:0000259" key="1">
    <source>
        <dbReference type="PROSITE" id="PS50883"/>
    </source>
</evidence>
<dbReference type="InterPro" id="IPR050706">
    <property type="entry name" value="Cyclic-di-GMP_PDE-like"/>
</dbReference>
<dbReference type="EMBL" id="NEFY01000004">
    <property type="protein sequence ID" value="OZC36703.1"/>
    <property type="molecule type" value="Genomic_DNA"/>
</dbReference>
<dbReference type="GO" id="GO:0071111">
    <property type="term" value="F:cyclic-guanylate-specific phosphodiesterase activity"/>
    <property type="evidence" value="ECO:0007669"/>
    <property type="project" value="InterPro"/>
</dbReference>
<dbReference type="Proteomes" id="UP000216984">
    <property type="component" value="Unassembled WGS sequence"/>
</dbReference>
<dbReference type="InterPro" id="IPR035919">
    <property type="entry name" value="EAL_sf"/>
</dbReference>
<dbReference type="SMART" id="SM00052">
    <property type="entry name" value="EAL"/>
    <property type="match status" value="1"/>
</dbReference>
<organism evidence="2 3">
    <name type="scientific">Marinobacter vinifirmus</name>
    <dbReference type="NCBI Taxonomy" id="355591"/>
    <lineage>
        <taxon>Bacteria</taxon>
        <taxon>Pseudomonadati</taxon>
        <taxon>Pseudomonadota</taxon>
        <taxon>Gammaproteobacteria</taxon>
        <taxon>Pseudomonadales</taxon>
        <taxon>Marinobacteraceae</taxon>
        <taxon>Marinobacter</taxon>
    </lineage>
</organism>
<evidence type="ECO:0000313" key="2">
    <source>
        <dbReference type="EMBL" id="OZC36703.1"/>
    </source>
</evidence>
<protein>
    <recommendedName>
        <fullName evidence="1">EAL domain-containing protein</fullName>
    </recommendedName>
</protein>
<proteinExistence type="predicted"/>
<dbReference type="CDD" id="cd01948">
    <property type="entry name" value="EAL"/>
    <property type="match status" value="1"/>
</dbReference>